<protein>
    <recommendedName>
        <fullName evidence="3">VWFA domain-containing protein</fullName>
    </recommendedName>
</protein>
<feature type="chain" id="PRO_5039043804" description="VWFA domain-containing protein" evidence="2">
    <location>
        <begin position="21"/>
        <end position="637"/>
    </location>
</feature>
<dbReference type="Proteomes" id="UP000828390">
    <property type="component" value="Unassembled WGS sequence"/>
</dbReference>
<gene>
    <name evidence="4" type="ORF">DPMN_023644</name>
</gene>
<feature type="compositionally biased region" description="Low complexity" evidence="1">
    <location>
        <begin position="229"/>
        <end position="254"/>
    </location>
</feature>
<evidence type="ECO:0000313" key="4">
    <source>
        <dbReference type="EMBL" id="KAH3860726.1"/>
    </source>
</evidence>
<sequence>MKHFAIFGLVLFVLFSYVWSNHVGKKRIFSTATGAELCPKPADVAFIIDSSSSIWFKYFKIQLEFVNKLIKTFKISPTDTQVAALTFSKNVVKQFNFKDFNNEEDVLKKVSTIKQDNGDQTNTHKALEKALSDLFAPGNGVRENVPRICILLTDGDSTYQTATLAAAQAVKDAGIKIITVGIGHKVNTNELEAIASSPAKENFFKVEKFEDLETMGYDKLVGKQACPKPQTTTTTTTTPEPTTTTTATTTQMQQEEPDKTCQGKEADIVFIVDSSSSIWNVDFETQKTFIGDVVSHFDVESGKTRVALIAFSNEAVVKIHLNQYSTRKELISEIAKVTQPGGSTNTHLALELMLKEVFSTKNGARPGAAHIAVVITDGVSSRPDQTLQQIELVHKSGVYVFTVGVGNKTDKSELEAMASKPVSDFSFLVNGYPALPKIRDLLAFKTCKVPSDHPTCSSDFMGDIMFGIHGIGGDSMDHVIEFIKNVGGAFRNSKNIRLGLKESCRNADLPLADYSGDSDFATDVQERMVESAADLLSGIRTSFGTDRPDVNRVSVLILSGKIDDMDMAYLEAMRLKYSTRVIVVGVGKSIDRDQLMRLASYEDKAKPDVSHVFPVDSSAELSDIVKNLHVLICRDTQ</sequence>
<dbReference type="InterPro" id="IPR050525">
    <property type="entry name" value="ECM_Assembly_Org"/>
</dbReference>
<dbReference type="PANTHER" id="PTHR24020">
    <property type="entry name" value="COLLAGEN ALPHA"/>
    <property type="match status" value="1"/>
</dbReference>
<organism evidence="4 5">
    <name type="scientific">Dreissena polymorpha</name>
    <name type="common">Zebra mussel</name>
    <name type="synonym">Mytilus polymorpha</name>
    <dbReference type="NCBI Taxonomy" id="45954"/>
    <lineage>
        <taxon>Eukaryota</taxon>
        <taxon>Metazoa</taxon>
        <taxon>Spiralia</taxon>
        <taxon>Lophotrochozoa</taxon>
        <taxon>Mollusca</taxon>
        <taxon>Bivalvia</taxon>
        <taxon>Autobranchia</taxon>
        <taxon>Heteroconchia</taxon>
        <taxon>Euheterodonta</taxon>
        <taxon>Imparidentia</taxon>
        <taxon>Neoheterodontei</taxon>
        <taxon>Myida</taxon>
        <taxon>Dreissenoidea</taxon>
        <taxon>Dreissenidae</taxon>
        <taxon>Dreissena</taxon>
    </lineage>
</organism>
<dbReference type="SMART" id="SM00327">
    <property type="entry name" value="VWA"/>
    <property type="match status" value="2"/>
</dbReference>
<dbReference type="InterPro" id="IPR002035">
    <property type="entry name" value="VWF_A"/>
</dbReference>
<dbReference type="SUPFAM" id="SSF53300">
    <property type="entry name" value="vWA-like"/>
    <property type="match status" value="3"/>
</dbReference>
<name>A0A9D4LQ36_DREPO</name>
<dbReference type="EMBL" id="JAIWYP010000002">
    <property type="protein sequence ID" value="KAH3860726.1"/>
    <property type="molecule type" value="Genomic_DNA"/>
</dbReference>
<keyword evidence="5" id="KW-1185">Reference proteome</keyword>
<comment type="caution">
    <text evidence="4">The sequence shown here is derived from an EMBL/GenBank/DDBJ whole genome shotgun (WGS) entry which is preliminary data.</text>
</comment>
<feature type="signal peptide" evidence="2">
    <location>
        <begin position="1"/>
        <end position="20"/>
    </location>
</feature>
<proteinExistence type="predicted"/>
<reference evidence="4" key="2">
    <citation type="submission" date="2020-11" db="EMBL/GenBank/DDBJ databases">
        <authorList>
            <person name="McCartney M.A."/>
            <person name="Auch B."/>
            <person name="Kono T."/>
            <person name="Mallez S."/>
            <person name="Becker A."/>
            <person name="Gohl D.M."/>
            <person name="Silverstein K.A.T."/>
            <person name="Koren S."/>
            <person name="Bechman K.B."/>
            <person name="Herman A."/>
            <person name="Abrahante J.E."/>
            <person name="Garbe J."/>
        </authorList>
    </citation>
    <scope>NUCLEOTIDE SEQUENCE</scope>
    <source>
        <strain evidence="4">Duluth1</strain>
        <tissue evidence="4">Whole animal</tissue>
    </source>
</reference>
<dbReference type="CDD" id="cd01450">
    <property type="entry name" value="vWFA_subfamily_ECM"/>
    <property type="match status" value="1"/>
</dbReference>
<feature type="domain" description="VWFA" evidence="3">
    <location>
        <begin position="43"/>
        <end position="220"/>
    </location>
</feature>
<evidence type="ECO:0000313" key="5">
    <source>
        <dbReference type="Proteomes" id="UP000828390"/>
    </source>
</evidence>
<evidence type="ECO:0000259" key="3">
    <source>
        <dbReference type="PROSITE" id="PS50234"/>
    </source>
</evidence>
<dbReference type="Pfam" id="PF00092">
    <property type="entry name" value="VWA"/>
    <property type="match status" value="3"/>
</dbReference>
<reference evidence="4" key="1">
    <citation type="journal article" date="2019" name="bioRxiv">
        <title>The Genome of the Zebra Mussel, Dreissena polymorpha: A Resource for Invasive Species Research.</title>
        <authorList>
            <person name="McCartney M.A."/>
            <person name="Auch B."/>
            <person name="Kono T."/>
            <person name="Mallez S."/>
            <person name="Zhang Y."/>
            <person name="Obille A."/>
            <person name="Becker A."/>
            <person name="Abrahante J.E."/>
            <person name="Garbe J."/>
            <person name="Badalamenti J.P."/>
            <person name="Herman A."/>
            <person name="Mangelson H."/>
            <person name="Liachko I."/>
            <person name="Sullivan S."/>
            <person name="Sone E.D."/>
            <person name="Koren S."/>
            <person name="Silverstein K.A.T."/>
            <person name="Beckman K.B."/>
            <person name="Gohl D.M."/>
        </authorList>
    </citation>
    <scope>NUCLEOTIDE SEQUENCE</scope>
    <source>
        <strain evidence="4">Duluth1</strain>
        <tissue evidence="4">Whole animal</tissue>
    </source>
</reference>
<keyword evidence="2" id="KW-0732">Signal</keyword>
<feature type="domain" description="VWFA" evidence="3">
    <location>
        <begin position="546"/>
        <end position="628"/>
    </location>
</feature>
<dbReference type="Gene3D" id="3.40.50.410">
    <property type="entry name" value="von Willebrand factor, type A domain"/>
    <property type="match status" value="3"/>
</dbReference>
<feature type="region of interest" description="Disordered" evidence="1">
    <location>
        <begin position="227"/>
        <end position="259"/>
    </location>
</feature>
<evidence type="ECO:0000256" key="2">
    <source>
        <dbReference type="SAM" id="SignalP"/>
    </source>
</evidence>
<feature type="domain" description="VWFA" evidence="3">
    <location>
        <begin position="267"/>
        <end position="442"/>
    </location>
</feature>
<evidence type="ECO:0000256" key="1">
    <source>
        <dbReference type="SAM" id="MobiDB-lite"/>
    </source>
</evidence>
<dbReference type="PRINTS" id="PR00453">
    <property type="entry name" value="VWFADOMAIN"/>
</dbReference>
<dbReference type="AlphaFoldDB" id="A0A9D4LQ36"/>
<dbReference type="PROSITE" id="PS50234">
    <property type="entry name" value="VWFA"/>
    <property type="match status" value="3"/>
</dbReference>
<dbReference type="InterPro" id="IPR036465">
    <property type="entry name" value="vWFA_dom_sf"/>
</dbReference>
<dbReference type="PANTHER" id="PTHR24020:SF84">
    <property type="entry name" value="VWFA DOMAIN-CONTAINING PROTEIN"/>
    <property type="match status" value="1"/>
</dbReference>
<accession>A0A9D4LQ36</accession>